<evidence type="ECO:0000313" key="3">
    <source>
        <dbReference type="Proteomes" id="UP000326924"/>
    </source>
</evidence>
<dbReference type="Proteomes" id="UP000326924">
    <property type="component" value="Unassembled WGS sequence"/>
</dbReference>
<sequence>MDSFKTLAPACSTSHASNITTDSRSDCPLFDCDWTVLLQTLTYHNRMEIFGEATRADAAHILKFHRRQLWLPRPPTPANDESLCGPDANNSQHGFNGQETLLCSPFEEAKLHGRRDSFGSEFDEDARRQSFAHHQERLDELLDVEEPQRNEPQEHHGCKGYDNSEEKSEASPGQSTRVRARTHRSTTGPAIPPPALTRQRSTSVHADGPHDVDEQPQTGGSEEAPMHYTAGPDPRYYQLGGFSGPSYPMQVPPQHMWGVPRGLTAMYAQPCTDYPSLFTVDGHSLGVNIGEDRFGYRVLPNSRGAFIKPIPVWSTLESILENVAGGALERVDFHEFQGRTCCGIFFISAHEAMKFVKYCKAMGGIYWAGCGIVSRVEAIPRSKGGHEPIKLNVGKGIFAGATRCLRVRNLPNNVDIELLKAQVKNQSSFISAQIESLCLIPENSTTRPTFTAILRMATIGTALGARMRLRSLRYYHECDLDFLHDPSTTLTFRSTRGRRKRSSSRACLCTKNKKTTTSLTKSIHRF</sequence>
<protein>
    <submittedName>
        <fullName evidence="2">Uncharacterized protein</fullName>
    </submittedName>
</protein>
<evidence type="ECO:0000256" key="1">
    <source>
        <dbReference type="SAM" id="MobiDB-lite"/>
    </source>
</evidence>
<feature type="region of interest" description="Disordered" evidence="1">
    <location>
        <begin position="143"/>
        <end position="232"/>
    </location>
</feature>
<gene>
    <name evidence="2" type="ORF">FN846DRAFT_1019622</name>
</gene>
<dbReference type="EMBL" id="VXIS01000035">
    <property type="protein sequence ID" value="KAA8911469.1"/>
    <property type="molecule type" value="Genomic_DNA"/>
</dbReference>
<dbReference type="OrthoDB" id="5377323at2759"/>
<proteinExistence type="predicted"/>
<dbReference type="AlphaFoldDB" id="A0A5J5F4F6"/>
<evidence type="ECO:0000313" key="2">
    <source>
        <dbReference type="EMBL" id="KAA8911469.1"/>
    </source>
</evidence>
<feature type="non-terminal residue" evidence="2">
    <location>
        <position position="526"/>
    </location>
</feature>
<name>A0A5J5F4F6_9PEZI</name>
<dbReference type="InParanoid" id="A0A5J5F4F6"/>
<organism evidence="2 3">
    <name type="scientific">Sphaerosporella brunnea</name>
    <dbReference type="NCBI Taxonomy" id="1250544"/>
    <lineage>
        <taxon>Eukaryota</taxon>
        <taxon>Fungi</taxon>
        <taxon>Dikarya</taxon>
        <taxon>Ascomycota</taxon>
        <taxon>Pezizomycotina</taxon>
        <taxon>Pezizomycetes</taxon>
        <taxon>Pezizales</taxon>
        <taxon>Pyronemataceae</taxon>
        <taxon>Sphaerosporella</taxon>
    </lineage>
</organism>
<keyword evidence="3" id="KW-1185">Reference proteome</keyword>
<feature type="compositionally biased region" description="Basic and acidic residues" evidence="1">
    <location>
        <begin position="143"/>
        <end position="169"/>
    </location>
</feature>
<reference evidence="2 3" key="1">
    <citation type="submission" date="2019-09" db="EMBL/GenBank/DDBJ databases">
        <title>Draft genome of the ectomycorrhizal ascomycete Sphaerosporella brunnea.</title>
        <authorList>
            <consortium name="DOE Joint Genome Institute"/>
            <person name="Benucci G.M."/>
            <person name="Marozzi G."/>
            <person name="Antonielli L."/>
            <person name="Sanchez S."/>
            <person name="Marco P."/>
            <person name="Wang X."/>
            <person name="Falini L.B."/>
            <person name="Barry K."/>
            <person name="Haridas S."/>
            <person name="Lipzen A."/>
            <person name="Labutti K."/>
            <person name="Grigoriev I.V."/>
            <person name="Murat C."/>
            <person name="Martin F."/>
            <person name="Albertini E."/>
            <person name="Donnini D."/>
            <person name="Bonito G."/>
        </authorList>
    </citation>
    <scope>NUCLEOTIDE SEQUENCE [LARGE SCALE GENOMIC DNA]</scope>
    <source>
        <strain evidence="2 3">Sb_GMNB300</strain>
    </source>
</reference>
<accession>A0A5J5F4F6</accession>
<comment type="caution">
    <text evidence="2">The sequence shown here is derived from an EMBL/GenBank/DDBJ whole genome shotgun (WGS) entry which is preliminary data.</text>
</comment>